<feature type="domain" description="Threonine/serine exporter-like N-terminal" evidence="8">
    <location>
        <begin position="329"/>
        <end position="570"/>
    </location>
</feature>
<comment type="similarity">
    <text evidence="5">Belongs to the ThrE exporter (TC 2.A.79) family.</text>
</comment>
<evidence type="ECO:0000313" key="10">
    <source>
        <dbReference type="EMBL" id="CCA72826.1"/>
    </source>
</evidence>
<evidence type="ECO:0000256" key="5">
    <source>
        <dbReference type="ARBA" id="ARBA00034125"/>
    </source>
</evidence>
<evidence type="ECO:0000256" key="2">
    <source>
        <dbReference type="ARBA" id="ARBA00022692"/>
    </source>
</evidence>
<reference evidence="10 11" key="1">
    <citation type="journal article" date="2011" name="PLoS Pathog.">
        <title>Endophytic Life Strategies Decoded by Genome and Transcriptome Analyses of the Mutualistic Root Symbiont Piriformospora indica.</title>
        <authorList>
            <person name="Zuccaro A."/>
            <person name="Lahrmann U."/>
            <person name="Guldener U."/>
            <person name="Langen G."/>
            <person name="Pfiffi S."/>
            <person name="Biedenkopf D."/>
            <person name="Wong P."/>
            <person name="Samans B."/>
            <person name="Grimm C."/>
            <person name="Basiewicz M."/>
            <person name="Murat C."/>
            <person name="Martin F."/>
            <person name="Kogel K.H."/>
        </authorList>
    </citation>
    <scope>NUCLEOTIDE SEQUENCE [LARGE SCALE GENOMIC DNA]</scope>
    <source>
        <strain evidence="10 11">DSM 11827</strain>
    </source>
</reference>
<accession>G4TNC9</accession>
<evidence type="ECO:0000259" key="9">
    <source>
        <dbReference type="Pfam" id="PF12821"/>
    </source>
</evidence>
<feature type="region of interest" description="Disordered" evidence="6">
    <location>
        <begin position="146"/>
        <end position="220"/>
    </location>
</feature>
<keyword evidence="11" id="KW-1185">Reference proteome</keyword>
<dbReference type="PANTHER" id="PTHR31082:SF4">
    <property type="entry name" value="PHEROMONE-REGULATED MEMBRANE PROTEIN 10"/>
    <property type="match status" value="1"/>
</dbReference>
<feature type="region of interest" description="Disordered" evidence="6">
    <location>
        <begin position="1"/>
        <end position="70"/>
    </location>
</feature>
<feature type="transmembrane region" description="Helical" evidence="7">
    <location>
        <begin position="674"/>
        <end position="693"/>
    </location>
</feature>
<evidence type="ECO:0000256" key="1">
    <source>
        <dbReference type="ARBA" id="ARBA00004141"/>
    </source>
</evidence>
<proteinExistence type="inferred from homology"/>
<dbReference type="InterPro" id="IPR010619">
    <property type="entry name" value="ThrE-like_N"/>
</dbReference>
<dbReference type="OrthoDB" id="413008at2759"/>
<protein>
    <submittedName>
        <fullName evidence="10">Related to PRM10-Pheromone-regulated protein</fullName>
    </submittedName>
</protein>
<feature type="compositionally biased region" description="Basic and acidic residues" evidence="6">
    <location>
        <begin position="1"/>
        <end position="17"/>
    </location>
</feature>
<feature type="transmembrane region" description="Helical" evidence="7">
    <location>
        <begin position="485"/>
        <end position="504"/>
    </location>
</feature>
<dbReference type="PANTHER" id="PTHR31082">
    <property type="entry name" value="PHEROMONE-REGULATED MEMBRANE PROTEIN 10"/>
    <property type="match status" value="1"/>
</dbReference>
<sequence>MADRGRVRFAADDDHAPPQRYEPSFPEESYASEIYEASRDPRSPQTGHSVRFHDGPPVNSPQISSPVVRDPTPFHRAYVESGDEDEVDESPRTVEPLQLRRQQVPLDTQMVMHSNEEITHREIQPVPTITQEQALRRAHHRRYISQVSGDDVFDEPSSGEDTVYDDSGVPTKKDDASTSTFESVAPLPSAHARPNERSYAKPTLRPSLKRTQTTLEEGGVPASRGIVENLISLYGLSKRQPDHDPMTISRGPSADDPGRTGLRSRGMRSDETLPPDVAEPRPLDPDHPLVTGIKKNTRTRPTWQMNRTRSRDSRHIVNHIATRTQREMFILRLAKALMTFGAPSHRIESQLDATAIVLEVNAQFIHLPSVIIASFGDQDNQASETHFVKANGRLALGKLHNVHQVYRQVVHDEISAEEGTVLLTKLMREPPLYNSLIRCFIAFLCCALICPLAFGGSFLDMWVAGACGAVLCFLQLHAATKSAMYANVFELSVSVLISFVARGLSTIPGRYFCYEAISSSGVVLILPGYLILCSALELASKNIVNGSVRMIYAIIYSLFLGFGLTIGSDLYYIIDRRAQTQRFEEATANRTTVTLHGAFTPDNSTVPSFDGVFTFSNDTDKIDANTVLGCYRDPTWPWFQQDFPFWSLFLLVPTFSLFSSLWNLQPLKSKQLPVMILISCAAFAANQAANKYILNRSDVVSAIGAFVVGILGNLYSRVFRGTAFQCMVIGVLFLVPSGIAAAGGLSQNYRNQEGDEYTTGLAIGLRMIQVAIGITVGLFGSGLIVYSFGTRKQAALFAF</sequence>
<dbReference type="eggNOG" id="ENOG502QPMM">
    <property type="taxonomic scope" value="Eukaryota"/>
</dbReference>
<dbReference type="AlphaFoldDB" id="G4TNC9"/>
<feature type="transmembrane region" description="Helical" evidence="7">
    <location>
        <begin position="435"/>
        <end position="455"/>
    </location>
</feature>
<feature type="transmembrane region" description="Helical" evidence="7">
    <location>
        <begin position="516"/>
        <end position="539"/>
    </location>
</feature>
<evidence type="ECO:0000256" key="3">
    <source>
        <dbReference type="ARBA" id="ARBA00022989"/>
    </source>
</evidence>
<evidence type="ECO:0000313" key="11">
    <source>
        <dbReference type="Proteomes" id="UP000007148"/>
    </source>
</evidence>
<evidence type="ECO:0000256" key="7">
    <source>
        <dbReference type="SAM" id="Phobius"/>
    </source>
</evidence>
<dbReference type="EMBL" id="CAFZ01000185">
    <property type="protein sequence ID" value="CCA72826.1"/>
    <property type="molecule type" value="Genomic_DNA"/>
</dbReference>
<feature type="transmembrane region" description="Helical" evidence="7">
    <location>
        <begin position="461"/>
        <end position="478"/>
    </location>
</feature>
<feature type="compositionally biased region" description="Acidic residues" evidence="6">
    <location>
        <begin position="151"/>
        <end position="164"/>
    </location>
</feature>
<evidence type="ECO:0000256" key="6">
    <source>
        <dbReference type="SAM" id="MobiDB-lite"/>
    </source>
</evidence>
<comment type="subcellular location">
    <subcellularLocation>
        <location evidence="1">Membrane</location>
        <topology evidence="1">Multi-pass membrane protein</topology>
    </subcellularLocation>
</comment>
<dbReference type="Pfam" id="PF06738">
    <property type="entry name" value="ThrE"/>
    <property type="match status" value="1"/>
</dbReference>
<dbReference type="HOGENOM" id="CLU_007078_4_0_1"/>
<dbReference type="Proteomes" id="UP000007148">
    <property type="component" value="Unassembled WGS sequence"/>
</dbReference>
<keyword evidence="2 7" id="KW-0812">Transmembrane</keyword>
<evidence type="ECO:0000256" key="4">
    <source>
        <dbReference type="ARBA" id="ARBA00023136"/>
    </source>
</evidence>
<dbReference type="InterPro" id="IPR024528">
    <property type="entry name" value="ThrE_2"/>
</dbReference>
<feature type="region of interest" description="Disordered" evidence="6">
    <location>
        <begin position="237"/>
        <end position="311"/>
    </location>
</feature>
<dbReference type="GO" id="GO:0016020">
    <property type="term" value="C:membrane"/>
    <property type="evidence" value="ECO:0007669"/>
    <property type="project" value="UniProtKB-SubCell"/>
</dbReference>
<name>G4TNC9_SERID</name>
<dbReference type="InParanoid" id="G4TNC9"/>
<keyword evidence="4 7" id="KW-0472">Membrane</keyword>
<evidence type="ECO:0000259" key="8">
    <source>
        <dbReference type="Pfam" id="PF06738"/>
    </source>
</evidence>
<keyword evidence="3 7" id="KW-1133">Transmembrane helix</keyword>
<dbReference type="Pfam" id="PF12821">
    <property type="entry name" value="ThrE_2"/>
    <property type="match status" value="1"/>
</dbReference>
<dbReference type="InterPro" id="IPR051361">
    <property type="entry name" value="ThrE/Ser_Exporter"/>
</dbReference>
<feature type="domain" description="Threonine/Serine exporter ThrE" evidence="9">
    <location>
        <begin position="668"/>
        <end position="780"/>
    </location>
</feature>
<feature type="compositionally biased region" description="Basic and acidic residues" evidence="6">
    <location>
        <begin position="278"/>
        <end position="287"/>
    </location>
</feature>
<feature type="transmembrane region" description="Helical" evidence="7">
    <location>
        <begin position="723"/>
        <end position="743"/>
    </location>
</feature>
<organism evidence="10 11">
    <name type="scientific">Serendipita indica (strain DSM 11827)</name>
    <name type="common">Root endophyte fungus</name>
    <name type="synonym">Piriformospora indica</name>
    <dbReference type="NCBI Taxonomy" id="1109443"/>
    <lineage>
        <taxon>Eukaryota</taxon>
        <taxon>Fungi</taxon>
        <taxon>Dikarya</taxon>
        <taxon>Basidiomycota</taxon>
        <taxon>Agaricomycotina</taxon>
        <taxon>Agaricomycetes</taxon>
        <taxon>Sebacinales</taxon>
        <taxon>Serendipitaceae</taxon>
        <taxon>Serendipita</taxon>
    </lineage>
</organism>
<dbReference type="GO" id="GO:0022857">
    <property type="term" value="F:transmembrane transporter activity"/>
    <property type="evidence" value="ECO:0007669"/>
    <property type="project" value="InterPro"/>
</dbReference>
<feature type="transmembrane region" description="Helical" evidence="7">
    <location>
        <begin position="551"/>
        <end position="574"/>
    </location>
</feature>
<dbReference type="FunCoup" id="G4TNC9">
    <property type="interactions" value="4"/>
</dbReference>
<comment type="caution">
    <text evidence="10">The sequence shown here is derived from an EMBL/GenBank/DDBJ whole genome shotgun (WGS) entry which is preliminary data.</text>
</comment>
<feature type="transmembrane region" description="Helical" evidence="7">
    <location>
        <begin position="699"/>
        <end position="716"/>
    </location>
</feature>
<feature type="transmembrane region" description="Helical" evidence="7">
    <location>
        <begin position="643"/>
        <end position="662"/>
    </location>
</feature>
<gene>
    <name evidence="10" type="ORF">PIIN_06762</name>
</gene>
<dbReference type="OMA" id="DIEKACM"/>
<feature type="transmembrane region" description="Helical" evidence="7">
    <location>
        <begin position="763"/>
        <end position="786"/>
    </location>
</feature>